<sequence length="125" mass="14133">MRKTRALTLLFNMHPSTSPDPKQPRYPPDSIDNLQRQRGQPCTTFKQLRFASPYITEYMAQILESWLLKPHIEDLESGFGWFMSRSSDPSGQGSVRFPSAQEINSGGTFQIQMSVGGNARILVQV</sequence>
<keyword evidence="3" id="KW-1185">Reference proteome</keyword>
<accession>A0A8X6QMA3</accession>
<evidence type="ECO:0000313" key="3">
    <source>
        <dbReference type="Proteomes" id="UP000887013"/>
    </source>
</evidence>
<evidence type="ECO:0000256" key="1">
    <source>
        <dbReference type="SAM" id="MobiDB-lite"/>
    </source>
</evidence>
<dbReference type="Proteomes" id="UP000887013">
    <property type="component" value="Unassembled WGS sequence"/>
</dbReference>
<reference evidence="2" key="1">
    <citation type="submission" date="2020-08" db="EMBL/GenBank/DDBJ databases">
        <title>Multicomponent nature underlies the extraordinary mechanical properties of spider dragline silk.</title>
        <authorList>
            <person name="Kono N."/>
            <person name="Nakamura H."/>
            <person name="Mori M."/>
            <person name="Yoshida Y."/>
            <person name="Ohtoshi R."/>
            <person name="Malay A.D."/>
            <person name="Moran D.A.P."/>
            <person name="Tomita M."/>
            <person name="Numata K."/>
            <person name="Arakawa K."/>
        </authorList>
    </citation>
    <scope>NUCLEOTIDE SEQUENCE</scope>
</reference>
<comment type="caution">
    <text evidence="2">The sequence shown here is derived from an EMBL/GenBank/DDBJ whole genome shotgun (WGS) entry which is preliminary data.</text>
</comment>
<protein>
    <submittedName>
        <fullName evidence="2">Uncharacterized protein</fullName>
    </submittedName>
</protein>
<evidence type="ECO:0000313" key="2">
    <source>
        <dbReference type="EMBL" id="GFU29650.1"/>
    </source>
</evidence>
<organism evidence="2 3">
    <name type="scientific">Nephila pilipes</name>
    <name type="common">Giant wood spider</name>
    <name type="synonym">Nephila maculata</name>
    <dbReference type="NCBI Taxonomy" id="299642"/>
    <lineage>
        <taxon>Eukaryota</taxon>
        <taxon>Metazoa</taxon>
        <taxon>Ecdysozoa</taxon>
        <taxon>Arthropoda</taxon>
        <taxon>Chelicerata</taxon>
        <taxon>Arachnida</taxon>
        <taxon>Araneae</taxon>
        <taxon>Araneomorphae</taxon>
        <taxon>Entelegynae</taxon>
        <taxon>Araneoidea</taxon>
        <taxon>Nephilidae</taxon>
        <taxon>Nephila</taxon>
    </lineage>
</organism>
<dbReference type="AlphaFoldDB" id="A0A8X6QMA3"/>
<proteinExistence type="predicted"/>
<dbReference type="EMBL" id="BMAW01033307">
    <property type="protein sequence ID" value="GFU29650.1"/>
    <property type="molecule type" value="Genomic_DNA"/>
</dbReference>
<gene>
    <name evidence="2" type="ORF">NPIL_365361</name>
</gene>
<name>A0A8X6QMA3_NEPPI</name>
<feature type="region of interest" description="Disordered" evidence="1">
    <location>
        <begin position="12"/>
        <end position="31"/>
    </location>
</feature>